<accession>A0A9X2ZSB7</accession>
<reference evidence="1" key="1">
    <citation type="submission" date="2022-10" db="EMBL/GenBank/DDBJ databases">
        <title>Two novel species of Flavobacterium.</title>
        <authorList>
            <person name="Liu Q."/>
            <person name="Xin Y.-H."/>
        </authorList>
    </citation>
    <scope>NUCLEOTIDE SEQUENCE</scope>
    <source>
        <strain evidence="1">LS1R47</strain>
    </source>
</reference>
<dbReference type="Proteomes" id="UP001151133">
    <property type="component" value="Unassembled WGS sequence"/>
</dbReference>
<organism evidence="1 2">
    <name type="scientific">Flavobacterium frigoritolerans</name>
    <dbReference type="NCBI Taxonomy" id="2987686"/>
    <lineage>
        <taxon>Bacteria</taxon>
        <taxon>Pseudomonadati</taxon>
        <taxon>Bacteroidota</taxon>
        <taxon>Flavobacteriia</taxon>
        <taxon>Flavobacteriales</taxon>
        <taxon>Flavobacteriaceae</taxon>
        <taxon>Flavobacterium</taxon>
    </lineage>
</organism>
<gene>
    <name evidence="1" type="ORF">OIU80_13915</name>
</gene>
<proteinExistence type="predicted"/>
<keyword evidence="2" id="KW-1185">Reference proteome</keyword>
<comment type="caution">
    <text evidence="1">The sequence shown here is derived from an EMBL/GenBank/DDBJ whole genome shotgun (WGS) entry which is preliminary data.</text>
</comment>
<dbReference type="AlphaFoldDB" id="A0A9X2ZSB7"/>
<evidence type="ECO:0000313" key="1">
    <source>
        <dbReference type="EMBL" id="MCV9933383.1"/>
    </source>
</evidence>
<sequence length="101" mass="11645">MKKIMVLISFLLLSQWCVSCKKTLTDEQIKGYFWKCGEPCGLGDVIVFNENTLLRNDTIFLNQIPYGKIVKRTNKFDEDTKISVVNLENPVIKDTCIFHAK</sequence>
<name>A0A9X2ZSB7_9FLAO</name>
<dbReference type="RefSeq" id="WP_264287607.1">
    <property type="nucleotide sequence ID" value="NZ_JAOZEV010000011.1"/>
</dbReference>
<evidence type="ECO:0000313" key="2">
    <source>
        <dbReference type="Proteomes" id="UP001151133"/>
    </source>
</evidence>
<protein>
    <submittedName>
        <fullName evidence="1">Uncharacterized protein</fullName>
    </submittedName>
</protein>
<dbReference type="EMBL" id="JAOZEV010000011">
    <property type="protein sequence ID" value="MCV9933383.1"/>
    <property type="molecule type" value="Genomic_DNA"/>
</dbReference>